<dbReference type="Gene3D" id="3.30.1370.10">
    <property type="entry name" value="K Homology domain, type 1"/>
    <property type="match status" value="10"/>
</dbReference>
<dbReference type="Pfam" id="PF24668">
    <property type="entry name" value="KH_Vigilin"/>
    <property type="match status" value="1"/>
</dbReference>
<dbReference type="Pfam" id="PF00013">
    <property type="entry name" value="KH_1"/>
    <property type="match status" value="7"/>
</dbReference>
<protein>
    <recommendedName>
        <fullName evidence="8">K Homology domain-containing protein</fullName>
    </recommendedName>
</protein>
<evidence type="ECO:0000259" key="8">
    <source>
        <dbReference type="SMART" id="SM00322"/>
    </source>
</evidence>
<keyword evidence="2" id="KW-0963">Cytoplasm</keyword>
<feature type="domain" description="K Homology" evidence="8">
    <location>
        <begin position="572"/>
        <end position="640"/>
    </location>
</feature>
<feature type="compositionally biased region" description="Low complexity" evidence="7">
    <location>
        <begin position="1132"/>
        <end position="1159"/>
    </location>
</feature>
<dbReference type="PROSITE" id="PS50084">
    <property type="entry name" value="KH_TYPE_1"/>
    <property type="match status" value="8"/>
</dbReference>
<feature type="domain" description="K Homology" evidence="8">
    <location>
        <begin position="729"/>
        <end position="801"/>
    </location>
</feature>
<dbReference type="CDD" id="cd22408">
    <property type="entry name" value="KH-I_Vigilin_rpt4"/>
    <property type="match status" value="1"/>
</dbReference>
<dbReference type="SMART" id="SM00322">
    <property type="entry name" value="KH"/>
    <property type="match status" value="9"/>
</dbReference>
<dbReference type="CDD" id="cd22405">
    <property type="entry name" value="KH-I_Vigilin_rpt1"/>
    <property type="match status" value="1"/>
</dbReference>
<feature type="domain" description="K Homology" evidence="8">
    <location>
        <begin position="274"/>
        <end position="341"/>
    </location>
</feature>
<dbReference type="PANTHER" id="PTHR10627:SF31">
    <property type="entry name" value="DODECA-SATELLITE-BINDING PROTEIN 1, ISOFORM A"/>
    <property type="match status" value="1"/>
</dbReference>
<keyword evidence="4 5" id="KW-0694">RNA-binding</keyword>
<evidence type="ECO:0000256" key="7">
    <source>
        <dbReference type="SAM" id="MobiDB-lite"/>
    </source>
</evidence>
<comment type="subcellular location">
    <subcellularLocation>
        <location evidence="1">Cytoplasm</location>
    </subcellularLocation>
</comment>
<feature type="coiled-coil region" evidence="6">
    <location>
        <begin position="393"/>
        <end position="420"/>
    </location>
</feature>
<feature type="coiled-coil region" evidence="6">
    <location>
        <begin position="621"/>
        <end position="648"/>
    </location>
</feature>
<evidence type="ECO:0000256" key="5">
    <source>
        <dbReference type="PROSITE-ProRule" id="PRU00117"/>
    </source>
</evidence>
<evidence type="ECO:0000256" key="1">
    <source>
        <dbReference type="ARBA" id="ARBA00004496"/>
    </source>
</evidence>
<feature type="domain" description="K Homology" evidence="8">
    <location>
        <begin position="644"/>
        <end position="724"/>
    </location>
</feature>
<dbReference type="InterPro" id="IPR004087">
    <property type="entry name" value="KH_dom"/>
</dbReference>
<name>A0AA84Z8P3_9TREM</name>
<reference evidence="10" key="1">
    <citation type="submission" date="2023-11" db="UniProtKB">
        <authorList>
            <consortium name="WormBaseParasite"/>
        </authorList>
    </citation>
    <scope>IDENTIFICATION</scope>
</reference>
<dbReference type="WBParaSite" id="SMRG1_18510.2">
    <property type="protein sequence ID" value="SMRG1_18510.2"/>
    <property type="gene ID" value="SMRG1_18510"/>
</dbReference>
<feature type="domain" description="K Homology" evidence="8">
    <location>
        <begin position="342"/>
        <end position="408"/>
    </location>
</feature>
<dbReference type="Proteomes" id="UP000050790">
    <property type="component" value="Unassembled WGS sequence"/>
</dbReference>
<feature type="compositionally biased region" description="Low complexity" evidence="7">
    <location>
        <begin position="1013"/>
        <end position="1026"/>
    </location>
</feature>
<evidence type="ECO:0000313" key="9">
    <source>
        <dbReference type="Proteomes" id="UP000050790"/>
    </source>
</evidence>
<organism evidence="9 10">
    <name type="scientific">Schistosoma margrebowiei</name>
    <dbReference type="NCBI Taxonomy" id="48269"/>
    <lineage>
        <taxon>Eukaryota</taxon>
        <taxon>Metazoa</taxon>
        <taxon>Spiralia</taxon>
        <taxon>Lophotrochozoa</taxon>
        <taxon>Platyhelminthes</taxon>
        <taxon>Trematoda</taxon>
        <taxon>Digenea</taxon>
        <taxon>Strigeidida</taxon>
        <taxon>Schistosomatoidea</taxon>
        <taxon>Schistosomatidae</taxon>
        <taxon>Schistosoma</taxon>
    </lineage>
</organism>
<feature type="domain" description="K Homology" evidence="8">
    <location>
        <begin position="128"/>
        <end position="197"/>
    </location>
</feature>
<feature type="domain" description="K Homology" evidence="8">
    <location>
        <begin position="1241"/>
        <end position="1315"/>
    </location>
</feature>
<feature type="domain" description="K Homology" evidence="8">
    <location>
        <begin position="201"/>
        <end position="269"/>
    </location>
</feature>
<feature type="compositionally biased region" description="Low complexity" evidence="7">
    <location>
        <begin position="1188"/>
        <end position="1198"/>
    </location>
</feature>
<dbReference type="PANTHER" id="PTHR10627">
    <property type="entry name" value="SCP160"/>
    <property type="match status" value="1"/>
</dbReference>
<evidence type="ECO:0000256" key="6">
    <source>
        <dbReference type="SAM" id="Coils"/>
    </source>
</evidence>
<evidence type="ECO:0000256" key="2">
    <source>
        <dbReference type="ARBA" id="ARBA00022490"/>
    </source>
</evidence>
<dbReference type="SUPFAM" id="SSF54791">
    <property type="entry name" value="Eukaryotic type KH-domain (KH-domain type I)"/>
    <property type="match status" value="9"/>
</dbReference>
<dbReference type="InterPro" id="IPR036612">
    <property type="entry name" value="KH_dom_type_1_sf"/>
</dbReference>
<keyword evidence="6" id="KW-0175">Coiled coil</keyword>
<evidence type="ECO:0000256" key="3">
    <source>
        <dbReference type="ARBA" id="ARBA00022737"/>
    </source>
</evidence>
<sequence>MEACAAIMRENVDLSSQLNEQDFPALPKAGLSRPVKALGALIPSYQAKTTEVLEIPFEERRFVNNEDDNLSAGRRYNVQSKICMEIARDTNVEMNLNSSKNHILTVVISGEPSRVAEAKRRVVAELQQQETVRISVPVECRGYLIGRKGERLQELESSTMTRISIPPHNALDPNVVIVTGPRRGILKAEGLIYEIVRKQSQQAFERFSIPKIYHPFICGPNNQIVNDLKSRTDTKINIPPPNVSVDEITVSGKREGVAQAVKEIQAIYNERLETTKTITVKVARSQHRIIFGQRGSGIADILAQTGVSVELPVDDGNEEIVLRGKPEDLGRALTMVYERAQSTMTEEIEAPNRFHRLLIGRGGSKLTELLEGYKRVQVSFGDNTDRISVEGPCEEVEVIVERLKNRLAELQATVAMAAVKVDPKYYRHIIGKQGATIGRLRDYKVRVRLPDSDRGDAFSDEIVIEGDPVGVEKAKLEIQQLVERLENEKCKDVIIDPHIQNLLRSTINGTSYIRTIYETFPQVRIIWPENDANDSMFEENPTKSIVQLRGDRQQVDAASEKLNKLIKLVKEENYRQEIYIFKEVRSSFLGREYPRVRKILEDTQTRLQNPSVGSNPEIFTVIGREENVRRAIEQLEELQKKLATVKEVTVSIPSALTTKFAGDQAPSLRSICEQCEGVHIRFANNNHNKNTKGQANKLSHMEIIVLGPEKEVQQACALLDQLNARVSQLCAEEIVHANPRFHGILIGRHASNITQFRRRHNVELVFPDRFESDPKLACEIRIVGTKSAVSEAKRELEDVLKSLEDEVEKSIPVDPSILKGINQYRRNFPNPDLETVRVIMPRYNNHMQSNPENSTEHSTEPLYIKLIGSKACVETAAQILQQIIKDMQEQIVQEFPFTDPSHISVLERNRSHLPELERLYRVQIRFSRSFDNSDFDSYSTFDERPVNQSEFHPVSGILVITGVQERINQVFEEGIKPLLPIEETFPVPQEFHRNLIVTPSDTTTREQSRRSLRGNNNSNKRNNNASDQVTNTTAETLSKAMEIKQKHSVNIRLPPQHTSGSDYIFLRGTPANIEAAKADLTEWLQQCELIKADKIARSYETVVEFPFRFLSSILSMRADLCSKHDVGIRVDTGSSSTTTTTTSISNNSSSVVLKPSLSSMPEHSSLDNNTTDTSDDITFCSISKPTVEDNSNNDNGNNENDELSSTGLPKEKQAKIILRGYQEHVSAAKIELENTINKLLAEVTENLFIPVETHARLIGARGNAIQKVMRDYNVRIEFPSRRNINSANEDGNTVLVTGAPENVDQACDYLISKANEFVSLIFLFFLLKHFTHVNQHV</sequence>
<evidence type="ECO:0000313" key="10">
    <source>
        <dbReference type="WBParaSite" id="SMRG1_18510.2"/>
    </source>
</evidence>
<dbReference type="GO" id="GO:0003729">
    <property type="term" value="F:mRNA binding"/>
    <property type="evidence" value="ECO:0007669"/>
    <property type="project" value="TreeGrafter"/>
</dbReference>
<feature type="region of interest" description="Disordered" evidence="7">
    <location>
        <begin position="993"/>
        <end position="1030"/>
    </location>
</feature>
<keyword evidence="3" id="KW-0677">Repeat</keyword>
<dbReference type="InterPro" id="IPR057778">
    <property type="entry name" value="KH_Vigilin_N"/>
</dbReference>
<feature type="compositionally biased region" description="Low complexity" evidence="7">
    <location>
        <begin position="1166"/>
        <end position="1178"/>
    </location>
</feature>
<proteinExistence type="predicted"/>
<evidence type="ECO:0000256" key="4">
    <source>
        <dbReference type="ARBA" id="ARBA00022884"/>
    </source>
</evidence>
<dbReference type="InterPro" id="IPR004088">
    <property type="entry name" value="KH_dom_type_1"/>
</dbReference>
<feature type="region of interest" description="Disordered" evidence="7">
    <location>
        <begin position="1129"/>
        <end position="1208"/>
    </location>
</feature>
<dbReference type="CDD" id="cd02394">
    <property type="entry name" value="KH-I_Vigilin_rpt6"/>
    <property type="match status" value="2"/>
</dbReference>
<accession>A0AA84Z8P3</accession>
<dbReference type="CDD" id="cd22407">
    <property type="entry name" value="KH-I_Vigilin_rpt3"/>
    <property type="match status" value="1"/>
</dbReference>
<feature type="domain" description="K Homology" evidence="8">
    <location>
        <begin position="413"/>
        <end position="483"/>
    </location>
</feature>